<gene>
    <name evidence="2" type="ORF">AMECASPLE_015201</name>
</gene>
<evidence type="ECO:0000313" key="2">
    <source>
        <dbReference type="EMBL" id="MEQ2283795.1"/>
    </source>
</evidence>
<protein>
    <submittedName>
        <fullName evidence="2">Uncharacterized protein</fullName>
    </submittedName>
</protein>
<evidence type="ECO:0000256" key="1">
    <source>
        <dbReference type="SAM" id="MobiDB-lite"/>
    </source>
</evidence>
<feature type="region of interest" description="Disordered" evidence="1">
    <location>
        <begin position="21"/>
        <end position="86"/>
    </location>
</feature>
<sequence>MNNLPTAHGHTPQVSFIPKKLTKQHLHSTSSTHSPAPITPHTAHRDSKARALRNAAPATTHRRNRADTVEHRAHNRTPNPTARWDKLTQQEVPSQWQALVDGVPYHASATTQTNHITATATIAQVETLSGSALPLPLSPSRCR</sequence>
<organism evidence="2 3">
    <name type="scientific">Ameca splendens</name>
    <dbReference type="NCBI Taxonomy" id="208324"/>
    <lineage>
        <taxon>Eukaryota</taxon>
        <taxon>Metazoa</taxon>
        <taxon>Chordata</taxon>
        <taxon>Craniata</taxon>
        <taxon>Vertebrata</taxon>
        <taxon>Euteleostomi</taxon>
        <taxon>Actinopterygii</taxon>
        <taxon>Neopterygii</taxon>
        <taxon>Teleostei</taxon>
        <taxon>Neoteleostei</taxon>
        <taxon>Acanthomorphata</taxon>
        <taxon>Ovalentaria</taxon>
        <taxon>Atherinomorphae</taxon>
        <taxon>Cyprinodontiformes</taxon>
        <taxon>Goodeidae</taxon>
        <taxon>Ameca</taxon>
    </lineage>
</organism>
<evidence type="ECO:0000313" key="3">
    <source>
        <dbReference type="Proteomes" id="UP001469553"/>
    </source>
</evidence>
<dbReference type="Proteomes" id="UP001469553">
    <property type="component" value="Unassembled WGS sequence"/>
</dbReference>
<proteinExistence type="predicted"/>
<accession>A0ABV0XQQ8</accession>
<comment type="caution">
    <text evidence="2">The sequence shown here is derived from an EMBL/GenBank/DDBJ whole genome shotgun (WGS) entry which is preliminary data.</text>
</comment>
<keyword evidence="3" id="KW-1185">Reference proteome</keyword>
<reference evidence="2 3" key="1">
    <citation type="submission" date="2021-06" db="EMBL/GenBank/DDBJ databases">
        <authorList>
            <person name="Palmer J.M."/>
        </authorList>
    </citation>
    <scope>NUCLEOTIDE SEQUENCE [LARGE SCALE GENOMIC DNA]</scope>
    <source>
        <strain evidence="2 3">AS_MEX2019</strain>
        <tissue evidence="2">Muscle</tissue>
    </source>
</reference>
<dbReference type="EMBL" id="JAHRIP010010466">
    <property type="protein sequence ID" value="MEQ2283795.1"/>
    <property type="molecule type" value="Genomic_DNA"/>
</dbReference>
<name>A0ABV0XQQ8_9TELE</name>